<name>A0ABS2QM92_9BACI</name>
<dbReference type="EMBL" id="JAFBFI010000021">
    <property type="protein sequence ID" value="MBM7694293.1"/>
    <property type="molecule type" value="Genomic_DNA"/>
</dbReference>
<keyword evidence="1" id="KW-0472">Membrane</keyword>
<reference evidence="2 3" key="1">
    <citation type="submission" date="2021-01" db="EMBL/GenBank/DDBJ databases">
        <title>Genomic Encyclopedia of Type Strains, Phase IV (KMG-IV): sequencing the most valuable type-strain genomes for metagenomic binning, comparative biology and taxonomic classification.</title>
        <authorList>
            <person name="Goeker M."/>
        </authorList>
    </citation>
    <scope>NUCLEOTIDE SEQUENCE [LARGE SCALE GENOMIC DNA]</scope>
    <source>
        <strain evidence="2 3">DSM 105482</strain>
    </source>
</reference>
<keyword evidence="3" id="KW-1185">Reference proteome</keyword>
<dbReference type="Proteomes" id="UP000823486">
    <property type="component" value="Unassembled WGS sequence"/>
</dbReference>
<accession>A0ABS2QM92</accession>
<evidence type="ECO:0000313" key="3">
    <source>
        <dbReference type="Proteomes" id="UP000823486"/>
    </source>
</evidence>
<dbReference type="RefSeq" id="WP_204546421.1">
    <property type="nucleotide sequence ID" value="NZ_JAFBFI010000021.1"/>
</dbReference>
<protein>
    <recommendedName>
        <fullName evidence="4">Amino acid transporter</fullName>
    </recommendedName>
</protein>
<proteinExistence type="predicted"/>
<evidence type="ECO:0000313" key="2">
    <source>
        <dbReference type="EMBL" id="MBM7694293.1"/>
    </source>
</evidence>
<organism evidence="2 3">
    <name type="scientific">Peribacillus deserti</name>
    <dbReference type="NCBI Taxonomy" id="673318"/>
    <lineage>
        <taxon>Bacteria</taxon>
        <taxon>Bacillati</taxon>
        <taxon>Bacillota</taxon>
        <taxon>Bacilli</taxon>
        <taxon>Bacillales</taxon>
        <taxon>Bacillaceae</taxon>
        <taxon>Peribacillus</taxon>
    </lineage>
</organism>
<keyword evidence="1" id="KW-1133">Transmembrane helix</keyword>
<keyword evidence="1" id="KW-0812">Transmembrane</keyword>
<gene>
    <name evidence="2" type="ORF">JOC77_003754</name>
</gene>
<sequence length="72" mass="8790">MKHHDIKDKDQYSEQHNNNEHLELYNKTMTGGEYNNDSFNMKRKPKFIRFIGYVIILFFILMLILPILNFLR</sequence>
<comment type="caution">
    <text evidence="2">The sequence shown here is derived from an EMBL/GenBank/DDBJ whole genome shotgun (WGS) entry which is preliminary data.</text>
</comment>
<feature type="transmembrane region" description="Helical" evidence="1">
    <location>
        <begin position="50"/>
        <end position="71"/>
    </location>
</feature>
<evidence type="ECO:0000256" key="1">
    <source>
        <dbReference type="SAM" id="Phobius"/>
    </source>
</evidence>
<evidence type="ECO:0008006" key="4">
    <source>
        <dbReference type="Google" id="ProtNLM"/>
    </source>
</evidence>